<name>A0AAV9JCI5_9PEZI</name>
<reference evidence="2 3" key="1">
    <citation type="submission" date="2021-11" db="EMBL/GenBank/DDBJ databases">
        <title>Black yeast isolated from Biological Soil Crust.</title>
        <authorList>
            <person name="Kurbessoian T."/>
        </authorList>
    </citation>
    <scope>NUCLEOTIDE SEQUENCE [LARGE SCALE GENOMIC DNA]</scope>
    <source>
        <strain evidence="2 3">CCFEE 5522</strain>
    </source>
</reference>
<dbReference type="AlphaFoldDB" id="A0AAV9JCI5"/>
<keyword evidence="3" id="KW-1185">Reference proteome</keyword>
<evidence type="ECO:0000313" key="3">
    <source>
        <dbReference type="Proteomes" id="UP001324427"/>
    </source>
</evidence>
<protein>
    <submittedName>
        <fullName evidence="2">Uncharacterized protein</fullName>
    </submittedName>
</protein>
<feature type="chain" id="PRO_5043317262" evidence="1">
    <location>
        <begin position="19"/>
        <end position="334"/>
    </location>
</feature>
<evidence type="ECO:0000313" key="2">
    <source>
        <dbReference type="EMBL" id="KAK4542488.1"/>
    </source>
</evidence>
<dbReference type="EMBL" id="JAVFHQ010000041">
    <property type="protein sequence ID" value="KAK4542488.1"/>
    <property type="molecule type" value="Genomic_DNA"/>
</dbReference>
<accession>A0AAV9JCI5</accession>
<feature type="signal peptide" evidence="1">
    <location>
        <begin position="1"/>
        <end position="18"/>
    </location>
</feature>
<evidence type="ECO:0000256" key="1">
    <source>
        <dbReference type="SAM" id="SignalP"/>
    </source>
</evidence>
<proteinExistence type="predicted"/>
<dbReference type="Proteomes" id="UP001324427">
    <property type="component" value="Unassembled WGS sequence"/>
</dbReference>
<gene>
    <name evidence="2" type="ORF">LTR36_006740</name>
</gene>
<organism evidence="2 3">
    <name type="scientific">Oleoguttula mirabilis</name>
    <dbReference type="NCBI Taxonomy" id="1507867"/>
    <lineage>
        <taxon>Eukaryota</taxon>
        <taxon>Fungi</taxon>
        <taxon>Dikarya</taxon>
        <taxon>Ascomycota</taxon>
        <taxon>Pezizomycotina</taxon>
        <taxon>Dothideomycetes</taxon>
        <taxon>Dothideomycetidae</taxon>
        <taxon>Mycosphaerellales</taxon>
        <taxon>Teratosphaeriaceae</taxon>
        <taxon>Oleoguttula</taxon>
    </lineage>
</organism>
<comment type="caution">
    <text evidence="2">The sequence shown here is derived from an EMBL/GenBank/DDBJ whole genome shotgun (WGS) entry which is preliminary data.</text>
</comment>
<keyword evidence="1" id="KW-0732">Signal</keyword>
<sequence length="334" mass="36081">MLFHHLGMGALIVGSVYGSPLAIQVADRVAISGVTSVSQSIQPTTAAPMPTGLLLERQGFSWRNFKKGTLTVFAAAYAVGDTLWVALVEQCQEFANNTAASTGVQCVYRCIETIIKFAWWYRTFNNGNFETILNSLAGETKRDASNHTGWHGHWHGLSADQQSDVRSQLPQTPGFWMHSIGDGSPDITGSAAFHFAADGANDASFRHVTNGSHGFLHTLTPTSNGTNSTEQSKRAVLTDSNDYFSFGEDVTGVKLSYIHPCDQNYGDFAEGDLDEVVNDLVQSFLQGGADKYAIEVDGGSDPVLYGSLIVEGSGFGENYEGIDFTPENSCHDEL</sequence>